<reference evidence="3 4" key="1">
    <citation type="journal article" date="2023" name="Commun. Biol.">
        <title>Genome analysis of Parmales, the sister group of diatoms, reveals the evolutionary specialization of diatoms from phago-mixotrophs to photoautotrophs.</title>
        <authorList>
            <person name="Ban H."/>
            <person name="Sato S."/>
            <person name="Yoshikawa S."/>
            <person name="Yamada K."/>
            <person name="Nakamura Y."/>
            <person name="Ichinomiya M."/>
            <person name="Sato N."/>
            <person name="Blanc-Mathieu R."/>
            <person name="Endo H."/>
            <person name="Kuwata A."/>
            <person name="Ogata H."/>
        </authorList>
    </citation>
    <scope>NUCLEOTIDE SEQUENCE [LARGE SCALE GENOMIC DNA]</scope>
</reference>
<dbReference type="SMART" id="SM00443">
    <property type="entry name" value="G_patch"/>
    <property type="match status" value="1"/>
</dbReference>
<dbReference type="InterPro" id="IPR050656">
    <property type="entry name" value="PINX1"/>
</dbReference>
<dbReference type="PROSITE" id="PS50174">
    <property type="entry name" value="G_PATCH"/>
    <property type="match status" value="1"/>
</dbReference>
<feature type="domain" description="G-patch" evidence="2">
    <location>
        <begin position="28"/>
        <end position="74"/>
    </location>
</feature>
<dbReference type="EMBL" id="BRYB01001512">
    <property type="protein sequence ID" value="GMI27432.1"/>
    <property type="molecule type" value="Genomic_DNA"/>
</dbReference>
<evidence type="ECO:0000313" key="3">
    <source>
        <dbReference type="EMBL" id="GMI27432.1"/>
    </source>
</evidence>
<gene>
    <name evidence="3" type="ORF">TeGR_g9208</name>
</gene>
<dbReference type="InterPro" id="IPR000467">
    <property type="entry name" value="G_patch_dom"/>
</dbReference>
<comment type="caution">
    <text evidence="3">The sequence shown here is derived from an EMBL/GenBank/DDBJ whole genome shotgun (WGS) entry which is preliminary data.</text>
</comment>
<feature type="compositionally biased region" description="Basic and acidic residues" evidence="1">
    <location>
        <begin position="172"/>
        <end position="190"/>
    </location>
</feature>
<name>A0ABQ6MKB1_9STRA</name>
<protein>
    <recommendedName>
        <fullName evidence="2">G-patch domain-containing protein</fullName>
    </recommendedName>
</protein>
<organism evidence="3 4">
    <name type="scientific">Tetraparma gracilis</name>
    <dbReference type="NCBI Taxonomy" id="2962635"/>
    <lineage>
        <taxon>Eukaryota</taxon>
        <taxon>Sar</taxon>
        <taxon>Stramenopiles</taxon>
        <taxon>Ochrophyta</taxon>
        <taxon>Bolidophyceae</taxon>
        <taxon>Parmales</taxon>
        <taxon>Triparmaceae</taxon>
        <taxon>Tetraparma</taxon>
    </lineage>
</organism>
<dbReference type="PANTHER" id="PTHR23149:SF9">
    <property type="entry name" value="G PATCH DOMAIN-CONTAINING PROTEIN 4"/>
    <property type="match status" value="1"/>
</dbReference>
<dbReference type="Pfam" id="PF01585">
    <property type="entry name" value="G-patch"/>
    <property type="match status" value="1"/>
</dbReference>
<evidence type="ECO:0000313" key="4">
    <source>
        <dbReference type="Proteomes" id="UP001165060"/>
    </source>
</evidence>
<keyword evidence="4" id="KW-1185">Reference proteome</keyword>
<feature type="region of interest" description="Disordered" evidence="1">
    <location>
        <begin position="104"/>
        <end position="146"/>
    </location>
</feature>
<accession>A0ABQ6MKB1</accession>
<sequence>MSYVAELSGKKLQNRMGGKVNESVSAPVSSFASKMLGKMGWVEGEGLGKNGTGIKTHIRAEKRADEQGLGQEKVAAGAAADTWWNDDLEKTLYKLKQKKLLKKQAEKDAKKARKKAKKKGKEVPEEEEGGASPVPDVSEKELLAGFRKKGLPTDDELFKATGGARLGMRAQRRAEGKWKRAEGAALKEAEEGVEAEWDGLGGAVFAGRKEEKRKERKRKEAEAEAEAEAGAEVKKAKKEKKEKKEKKAKKSKSKE</sequence>
<dbReference type="Proteomes" id="UP001165060">
    <property type="component" value="Unassembled WGS sequence"/>
</dbReference>
<feature type="compositionally biased region" description="Basic and acidic residues" evidence="1">
    <location>
        <begin position="207"/>
        <end position="222"/>
    </location>
</feature>
<evidence type="ECO:0000259" key="2">
    <source>
        <dbReference type="PROSITE" id="PS50174"/>
    </source>
</evidence>
<dbReference type="PANTHER" id="PTHR23149">
    <property type="entry name" value="G PATCH DOMAIN CONTAINING PROTEIN"/>
    <property type="match status" value="1"/>
</dbReference>
<feature type="region of interest" description="Disordered" evidence="1">
    <location>
        <begin position="168"/>
        <end position="255"/>
    </location>
</feature>
<feature type="compositionally biased region" description="Basic residues" evidence="1">
    <location>
        <begin position="235"/>
        <end position="255"/>
    </location>
</feature>
<feature type="compositionally biased region" description="Basic residues" evidence="1">
    <location>
        <begin position="110"/>
        <end position="120"/>
    </location>
</feature>
<evidence type="ECO:0000256" key="1">
    <source>
        <dbReference type="SAM" id="MobiDB-lite"/>
    </source>
</evidence>
<proteinExistence type="predicted"/>